<keyword evidence="1" id="KW-0812">Transmembrane</keyword>
<feature type="transmembrane region" description="Helical" evidence="1">
    <location>
        <begin position="21"/>
        <end position="43"/>
    </location>
</feature>
<dbReference type="AlphaFoldDB" id="A0A1N6G277"/>
<name>A0A1N6G277_9FLAO</name>
<accession>A0A1N6G277</accession>
<dbReference type="Proteomes" id="UP000184782">
    <property type="component" value="Unassembled WGS sequence"/>
</dbReference>
<sequence>MKSPSQNFEKPIRKKSTARKIFKVIGFGFLVLILGLGIAEYVYRNEKETPLYKIQQYLTYSKEDWANYENNKRMLASSPAESSITDIASPAPESPIDTLMWENAIKNKDFIPDEVLAEIKRYKARDFSKLILAENKPTSEEAQNAIISHYKNEVSQLLDEYKAHIQIGTAYNAPLQSGDELVRVTAMVSAFNKERGNLGNIQMPLDVIYDFVQYKTEPNVWYVSDLSQNIPYDYKLNKDPW</sequence>
<keyword evidence="1" id="KW-0472">Membrane</keyword>
<dbReference type="EMBL" id="FSRQ01000001">
    <property type="protein sequence ID" value="SIO01645.1"/>
    <property type="molecule type" value="Genomic_DNA"/>
</dbReference>
<keyword evidence="3" id="KW-1185">Reference proteome</keyword>
<evidence type="ECO:0000313" key="2">
    <source>
        <dbReference type="EMBL" id="SIO01645.1"/>
    </source>
</evidence>
<keyword evidence="1" id="KW-1133">Transmembrane helix</keyword>
<dbReference type="RefSeq" id="WP_074229917.1">
    <property type="nucleotide sequence ID" value="NZ_FSRQ01000001.1"/>
</dbReference>
<evidence type="ECO:0000313" key="3">
    <source>
        <dbReference type="Proteomes" id="UP000184782"/>
    </source>
</evidence>
<dbReference type="OrthoDB" id="700452at2"/>
<protein>
    <submittedName>
        <fullName evidence="2">Uncharacterized protein</fullName>
    </submittedName>
</protein>
<reference evidence="3" key="1">
    <citation type="submission" date="2016-12" db="EMBL/GenBank/DDBJ databases">
        <authorList>
            <person name="Varghese N."/>
            <person name="Submissions S."/>
        </authorList>
    </citation>
    <scope>NUCLEOTIDE SEQUENCE [LARGE SCALE GENOMIC DNA]</scope>
    <source>
        <strain evidence="3">DSM 16779</strain>
    </source>
</reference>
<evidence type="ECO:0000256" key="1">
    <source>
        <dbReference type="SAM" id="Phobius"/>
    </source>
</evidence>
<gene>
    <name evidence="2" type="ORF">SAMN05421769_1802</name>
</gene>
<organism evidence="2 3">
    <name type="scientific">Chryseobacterium scophthalmum</name>
    <dbReference type="NCBI Taxonomy" id="59733"/>
    <lineage>
        <taxon>Bacteria</taxon>
        <taxon>Pseudomonadati</taxon>
        <taxon>Bacteroidota</taxon>
        <taxon>Flavobacteriia</taxon>
        <taxon>Flavobacteriales</taxon>
        <taxon>Weeksellaceae</taxon>
        <taxon>Chryseobacterium group</taxon>
        <taxon>Chryseobacterium</taxon>
    </lineage>
</organism>
<proteinExistence type="predicted"/>